<dbReference type="AlphaFoldDB" id="A0A2N0VG56"/>
<evidence type="ECO:0000256" key="6">
    <source>
        <dbReference type="SAM" id="Phobius"/>
    </source>
</evidence>
<comment type="caution">
    <text evidence="8">The sequence shown here is derived from an EMBL/GenBank/DDBJ whole genome shotgun (WGS) entry which is preliminary data.</text>
</comment>
<keyword evidence="9" id="KW-1185">Reference proteome</keyword>
<keyword evidence="2" id="KW-0732">Signal</keyword>
<dbReference type="EMBL" id="PISP01000003">
    <property type="protein sequence ID" value="PKD43159.1"/>
    <property type="molecule type" value="Genomic_DNA"/>
</dbReference>
<reference evidence="8 9" key="1">
    <citation type="submission" date="2017-11" db="EMBL/GenBank/DDBJ databases">
        <title>Rhodohalobacter 15182 sp. nov., isolated from a salt lake.</title>
        <authorList>
            <person name="Han S."/>
        </authorList>
    </citation>
    <scope>NUCLEOTIDE SEQUENCE [LARGE SCALE GENOMIC DNA]</scope>
    <source>
        <strain evidence="8 9">15182</strain>
    </source>
</reference>
<keyword evidence="6" id="KW-0812">Transmembrane</keyword>
<evidence type="ECO:0000256" key="3">
    <source>
        <dbReference type="ARBA" id="ARBA00023002"/>
    </source>
</evidence>
<dbReference type="PROSITE" id="PS51352">
    <property type="entry name" value="THIOREDOXIN_2"/>
    <property type="match status" value="1"/>
</dbReference>
<dbReference type="PANTHER" id="PTHR13887:SF14">
    <property type="entry name" value="DISULFIDE BOND FORMATION PROTEIN D"/>
    <property type="match status" value="1"/>
</dbReference>
<keyword evidence="5" id="KW-0676">Redox-active center</keyword>
<dbReference type="GO" id="GO:0016491">
    <property type="term" value="F:oxidoreductase activity"/>
    <property type="evidence" value="ECO:0007669"/>
    <property type="project" value="UniProtKB-KW"/>
</dbReference>
<evidence type="ECO:0000256" key="5">
    <source>
        <dbReference type="ARBA" id="ARBA00023284"/>
    </source>
</evidence>
<dbReference type="SUPFAM" id="SSF52833">
    <property type="entry name" value="Thioredoxin-like"/>
    <property type="match status" value="1"/>
</dbReference>
<keyword evidence="4" id="KW-1015">Disulfide bond</keyword>
<keyword evidence="6" id="KW-0472">Membrane</keyword>
<feature type="domain" description="Thioredoxin" evidence="7">
    <location>
        <begin position="24"/>
        <end position="201"/>
    </location>
</feature>
<name>A0A2N0VG56_9BACT</name>
<dbReference type="Pfam" id="PF13462">
    <property type="entry name" value="Thioredoxin_4"/>
    <property type="match status" value="1"/>
</dbReference>
<dbReference type="RefSeq" id="WP_101073633.1">
    <property type="nucleotide sequence ID" value="NZ_PISP01000003.1"/>
</dbReference>
<evidence type="ECO:0000256" key="2">
    <source>
        <dbReference type="ARBA" id="ARBA00022729"/>
    </source>
</evidence>
<feature type="transmembrane region" description="Helical" evidence="6">
    <location>
        <begin position="7"/>
        <end position="26"/>
    </location>
</feature>
<sequence length="203" mass="23738">MNKKNIQIIALVAFVVIAAGVLYYGLNNNSDNGSATAERGEPQKVHILKYSDYQCPACKAYIPAQEELEREFGDMIEFEYRHFPLSGHQFAELAARSAEAAREQGKYKEMHDLIFEYQEAWSQGDARNYFTDFAEEIELDMEQFEADLESEEIRQRVESQRQEGIRRQVNATPTFFINGQRLRQNPQNYDQFKSMVELYMYRS</sequence>
<evidence type="ECO:0000256" key="1">
    <source>
        <dbReference type="ARBA" id="ARBA00005791"/>
    </source>
</evidence>
<keyword evidence="3" id="KW-0560">Oxidoreductase</keyword>
<protein>
    <recommendedName>
        <fullName evidence="7">Thioredoxin domain-containing protein</fullName>
    </recommendedName>
</protein>
<dbReference type="InterPro" id="IPR012336">
    <property type="entry name" value="Thioredoxin-like_fold"/>
</dbReference>
<dbReference type="Proteomes" id="UP000233398">
    <property type="component" value="Unassembled WGS sequence"/>
</dbReference>
<dbReference type="OrthoDB" id="117402at2"/>
<dbReference type="InterPro" id="IPR036249">
    <property type="entry name" value="Thioredoxin-like_sf"/>
</dbReference>
<gene>
    <name evidence="8" type="ORF">CWD77_11070</name>
</gene>
<keyword evidence="6" id="KW-1133">Transmembrane helix</keyword>
<comment type="similarity">
    <text evidence="1">Belongs to the thioredoxin family. DsbA subfamily.</text>
</comment>
<dbReference type="PANTHER" id="PTHR13887">
    <property type="entry name" value="GLUTATHIONE S-TRANSFERASE KAPPA"/>
    <property type="match status" value="1"/>
</dbReference>
<dbReference type="Gene3D" id="3.40.30.10">
    <property type="entry name" value="Glutaredoxin"/>
    <property type="match status" value="1"/>
</dbReference>
<evidence type="ECO:0000313" key="8">
    <source>
        <dbReference type="EMBL" id="PKD43159.1"/>
    </source>
</evidence>
<proteinExistence type="inferred from homology"/>
<dbReference type="InterPro" id="IPR013766">
    <property type="entry name" value="Thioredoxin_domain"/>
</dbReference>
<evidence type="ECO:0000256" key="4">
    <source>
        <dbReference type="ARBA" id="ARBA00023157"/>
    </source>
</evidence>
<evidence type="ECO:0000259" key="7">
    <source>
        <dbReference type="PROSITE" id="PS51352"/>
    </source>
</evidence>
<evidence type="ECO:0000313" key="9">
    <source>
        <dbReference type="Proteomes" id="UP000233398"/>
    </source>
</evidence>
<organism evidence="8 9">
    <name type="scientific">Rhodohalobacter barkolensis</name>
    <dbReference type="NCBI Taxonomy" id="2053187"/>
    <lineage>
        <taxon>Bacteria</taxon>
        <taxon>Pseudomonadati</taxon>
        <taxon>Balneolota</taxon>
        <taxon>Balneolia</taxon>
        <taxon>Balneolales</taxon>
        <taxon>Balneolaceae</taxon>
        <taxon>Rhodohalobacter</taxon>
    </lineage>
</organism>
<accession>A0A2N0VG56</accession>